<organism evidence="1 2">
    <name type="scientific">Beutenbergia cavernae (strain ATCC BAA-8 / DSM 12333 / CCUG 43141 / JCM 11478 / NBRC 16432 / NCIMB 13614 / HKI 0122)</name>
    <dbReference type="NCBI Taxonomy" id="471853"/>
    <lineage>
        <taxon>Bacteria</taxon>
        <taxon>Bacillati</taxon>
        <taxon>Actinomycetota</taxon>
        <taxon>Actinomycetes</taxon>
        <taxon>Micrococcales</taxon>
        <taxon>Beutenbergiaceae</taxon>
        <taxon>Beutenbergia</taxon>
    </lineage>
</organism>
<dbReference type="PANTHER" id="PTHR34070:SF1">
    <property type="entry name" value="DNA ALKYLATION REPAIR PROTEIN"/>
    <property type="match status" value="1"/>
</dbReference>
<name>C5BZ10_BEUC1</name>
<dbReference type="eggNOG" id="COG4912">
    <property type="taxonomic scope" value="Bacteria"/>
</dbReference>
<dbReference type="InterPro" id="IPR014825">
    <property type="entry name" value="DNA_alkylation"/>
</dbReference>
<gene>
    <name evidence="1" type="ordered locus">Bcav_2880</name>
</gene>
<sequence>MTLADEVVAQIASAADADVASQLARYFQVRPGGYGEGDVVVGVRLGELRRIARPYARRPFDPDDWLPLLRSAVHEHRLLALVAMATRSGVGDEIERTLITRTYLANTAHVNGWDLVDASAAPILGRYVRDHDRSVLDELARSESVWERRIAIVSTHALIRAGESADTFRIADALLDDPHDLIHKATGWMLREVGARVSQDALRAYLDDRAPRMPRTALRYAVEHLDADERRHYRALR</sequence>
<dbReference type="PANTHER" id="PTHR34070">
    <property type="entry name" value="ARMADILLO-TYPE FOLD"/>
    <property type="match status" value="1"/>
</dbReference>
<dbReference type="Gene3D" id="1.25.10.90">
    <property type="match status" value="1"/>
</dbReference>
<reference evidence="1 2" key="1">
    <citation type="journal article" date="2009" name="Stand. Genomic Sci.">
        <title>Complete genome sequence of Beutenbergia cavernae type strain (HKI 0122).</title>
        <authorList>
            <person name="Land M."/>
            <person name="Pukall R."/>
            <person name="Abt B."/>
            <person name="Goker M."/>
            <person name="Rohde M."/>
            <person name="Glavina Del Rio T."/>
            <person name="Tice H."/>
            <person name="Copeland A."/>
            <person name="Cheng J.F."/>
            <person name="Lucas S."/>
            <person name="Chen F."/>
            <person name="Nolan M."/>
            <person name="Bruce D."/>
            <person name="Goodwin L."/>
            <person name="Pitluck S."/>
            <person name="Ivanova N."/>
            <person name="Mavromatis K."/>
            <person name="Ovchinnikova G."/>
            <person name="Pati A."/>
            <person name="Chen A."/>
            <person name="Palaniappan K."/>
            <person name="Hauser L."/>
            <person name="Chang Y.J."/>
            <person name="Jefferies C.C."/>
            <person name="Saunders E."/>
            <person name="Brettin T."/>
            <person name="Detter J.C."/>
            <person name="Han C."/>
            <person name="Chain P."/>
            <person name="Bristow J."/>
            <person name="Eisen J.A."/>
            <person name="Markowitz V."/>
            <person name="Hugenholtz P."/>
            <person name="Kyrpides N.C."/>
            <person name="Klenk H.P."/>
            <person name="Lapidus A."/>
        </authorList>
    </citation>
    <scope>NUCLEOTIDE SEQUENCE [LARGE SCALE GENOMIC DNA]</scope>
    <source>
        <strain evidence="2">ATCC BAA-8 / DSM 12333 / NBRC 16432</strain>
    </source>
</reference>
<dbReference type="HOGENOM" id="CLU_079880_0_0_11"/>
<dbReference type="CDD" id="cd06561">
    <property type="entry name" value="AlkD_like"/>
    <property type="match status" value="1"/>
</dbReference>
<accession>C5BZ10</accession>
<evidence type="ECO:0000313" key="2">
    <source>
        <dbReference type="Proteomes" id="UP000007962"/>
    </source>
</evidence>
<dbReference type="AlphaFoldDB" id="C5BZ10"/>
<dbReference type="Pfam" id="PF08713">
    <property type="entry name" value="DNA_alkylation"/>
    <property type="match status" value="1"/>
</dbReference>
<dbReference type="RefSeq" id="WP_015883365.1">
    <property type="nucleotide sequence ID" value="NC_012669.1"/>
</dbReference>
<evidence type="ECO:0000313" key="1">
    <source>
        <dbReference type="EMBL" id="ACQ81125.1"/>
    </source>
</evidence>
<dbReference type="Proteomes" id="UP000007962">
    <property type="component" value="Chromosome"/>
</dbReference>
<dbReference type="EMBL" id="CP001618">
    <property type="protein sequence ID" value="ACQ81125.1"/>
    <property type="molecule type" value="Genomic_DNA"/>
</dbReference>
<dbReference type="KEGG" id="bcv:Bcav_2880"/>
<protein>
    <submittedName>
        <fullName evidence="1">DNA alkylation repair enzyme</fullName>
    </submittedName>
</protein>
<proteinExistence type="predicted"/>
<dbReference type="InterPro" id="IPR016024">
    <property type="entry name" value="ARM-type_fold"/>
</dbReference>
<dbReference type="SUPFAM" id="SSF48371">
    <property type="entry name" value="ARM repeat"/>
    <property type="match status" value="1"/>
</dbReference>
<dbReference type="OrthoDB" id="9775346at2"/>
<keyword evidence="2" id="KW-1185">Reference proteome</keyword>
<dbReference type="STRING" id="471853.Bcav_2880"/>